<keyword evidence="9 18" id="KW-0255">Endonuclease</keyword>
<dbReference type="CDD" id="cd06265">
    <property type="entry name" value="RNase_A_canonical"/>
    <property type="match status" value="1"/>
</dbReference>
<evidence type="ECO:0000256" key="16">
    <source>
        <dbReference type="ARBA" id="ARBA00039800"/>
    </source>
</evidence>
<keyword evidence="12" id="KW-1015">Disulfide bond</keyword>
<evidence type="ECO:0000256" key="12">
    <source>
        <dbReference type="ARBA" id="ARBA00023157"/>
    </source>
</evidence>
<evidence type="ECO:0000256" key="13">
    <source>
        <dbReference type="ARBA" id="ARBA00023180"/>
    </source>
</evidence>
<evidence type="ECO:0000256" key="9">
    <source>
        <dbReference type="ARBA" id="ARBA00022759"/>
    </source>
</evidence>
<comment type="similarity">
    <text evidence="4 18">Belongs to the pancreatic ribonuclease family.</text>
</comment>
<dbReference type="InterPro" id="IPR023411">
    <property type="entry name" value="RNaseA_AS"/>
</dbReference>
<dbReference type="FunFam" id="3.10.130.10:FF:000001">
    <property type="entry name" value="Ribonuclease pancreatic"/>
    <property type="match status" value="1"/>
</dbReference>
<dbReference type="GO" id="GO:0050829">
    <property type="term" value="P:defense response to Gram-negative bacterium"/>
    <property type="evidence" value="ECO:0007669"/>
    <property type="project" value="TreeGrafter"/>
</dbReference>
<comment type="function">
    <text evidence="17">Ribonuclease which shows a preference for the pyrimidines uridine and cytosine. Has potent antibacterial activity against a range of Gram-positive and Gram-negative bacteria, including P.aeruginosa, A.baumanii, M.luteus, S.aureus, E.faecalis, E.faecium, S.saprophyticus and E.coli. Causes loss of bacterial membrane integrity, and also promotes agglutination of Gram-negative bacteria. Probably contributes to urinary tract sterility. Bactericidal activity is independent of RNase activity.</text>
</comment>
<dbReference type="Proteomes" id="UP001732720">
    <property type="component" value="Chromosome 3"/>
</dbReference>
<evidence type="ECO:0000256" key="1">
    <source>
        <dbReference type="ARBA" id="ARBA00004371"/>
    </source>
</evidence>
<gene>
    <name evidence="21 23 24 25" type="primary">Rnase6</name>
</gene>
<keyword evidence="6" id="KW-0929">Antimicrobial</keyword>
<feature type="signal peptide" evidence="18">
    <location>
        <begin position="1"/>
        <end position="28"/>
    </location>
</feature>
<dbReference type="GO" id="GO:0003676">
    <property type="term" value="F:nucleic acid binding"/>
    <property type="evidence" value="ECO:0007669"/>
    <property type="project" value="InterPro"/>
</dbReference>
<evidence type="ECO:0000256" key="2">
    <source>
        <dbReference type="ARBA" id="ARBA00004463"/>
    </source>
</evidence>
<dbReference type="PANTHER" id="PTHR11437:SF4">
    <property type="entry name" value="RIBONUCLEASE K6"/>
    <property type="match status" value="1"/>
</dbReference>
<dbReference type="CTD" id="6039"/>
<evidence type="ECO:0000256" key="3">
    <source>
        <dbReference type="ARBA" id="ARBA00004613"/>
    </source>
</evidence>
<dbReference type="GO" id="GO:0005615">
    <property type="term" value="C:extracellular space"/>
    <property type="evidence" value="ECO:0007669"/>
    <property type="project" value="TreeGrafter"/>
</dbReference>
<dbReference type="GO" id="GO:0019731">
    <property type="term" value="P:antibacterial humoral response"/>
    <property type="evidence" value="ECO:0007669"/>
    <property type="project" value="TreeGrafter"/>
</dbReference>
<keyword evidence="5" id="KW-0964">Secreted</keyword>
<dbReference type="RefSeq" id="XP_020033173.1">
    <property type="nucleotide sequence ID" value="XM_020177584.1"/>
</dbReference>
<dbReference type="InterPro" id="IPR023412">
    <property type="entry name" value="RNaseA_domain"/>
</dbReference>
<evidence type="ECO:0000256" key="11">
    <source>
        <dbReference type="ARBA" id="ARBA00023022"/>
    </source>
</evidence>
<comment type="subunit">
    <text evidence="15">Interacts (via N-terminus) with bacterial lipopolysaccharide (LPS).</text>
</comment>
<dbReference type="GO" id="GO:0004540">
    <property type="term" value="F:RNA nuclease activity"/>
    <property type="evidence" value="ECO:0007669"/>
    <property type="project" value="TreeGrafter"/>
</dbReference>
<reference evidence="21" key="2">
    <citation type="submission" date="2023-09" db="UniProtKB">
        <authorList>
            <consortium name="Ensembl"/>
        </authorList>
    </citation>
    <scope>IDENTIFICATION</scope>
</reference>
<evidence type="ECO:0000256" key="7">
    <source>
        <dbReference type="ARBA" id="ARBA00022722"/>
    </source>
</evidence>
<dbReference type="GO" id="GO:0061844">
    <property type="term" value="P:antimicrobial humoral immune response mediated by antimicrobial peptide"/>
    <property type="evidence" value="ECO:0007669"/>
    <property type="project" value="TreeGrafter"/>
</dbReference>
<organism evidence="20">
    <name type="scientific">Castor canadensis</name>
    <name type="common">American beaver</name>
    <dbReference type="NCBI Taxonomy" id="51338"/>
    <lineage>
        <taxon>Eukaryota</taxon>
        <taxon>Metazoa</taxon>
        <taxon>Chordata</taxon>
        <taxon>Craniata</taxon>
        <taxon>Vertebrata</taxon>
        <taxon>Euteleostomi</taxon>
        <taxon>Mammalia</taxon>
        <taxon>Eutheria</taxon>
        <taxon>Euarchontoglires</taxon>
        <taxon>Glires</taxon>
        <taxon>Rodentia</taxon>
        <taxon>Castorimorpha</taxon>
        <taxon>Castoridae</taxon>
        <taxon>Castor</taxon>
    </lineage>
</organism>
<dbReference type="AlphaFoldDB" id="A0A250YAG5"/>
<evidence type="ECO:0000313" key="25">
    <source>
        <dbReference type="RefSeq" id="XP_020033174.1"/>
    </source>
</evidence>
<keyword evidence="13" id="KW-0325">Glycoprotein</keyword>
<dbReference type="PRINTS" id="PR00794">
    <property type="entry name" value="RIBONUCLEASE"/>
</dbReference>
<evidence type="ECO:0000313" key="23">
    <source>
        <dbReference type="RefSeq" id="XP_020033171.1"/>
    </source>
</evidence>
<keyword evidence="10 18" id="KW-0378">Hydrolase</keyword>
<dbReference type="Pfam" id="PF00074">
    <property type="entry name" value="RnaseA"/>
    <property type="match status" value="1"/>
</dbReference>
<evidence type="ECO:0000313" key="21">
    <source>
        <dbReference type="Ensembl" id="ENSCCNP00000018083.1"/>
    </source>
</evidence>
<evidence type="ECO:0000256" key="18">
    <source>
        <dbReference type="RuleBase" id="RU000651"/>
    </source>
</evidence>
<reference evidence="20" key="1">
    <citation type="journal article" date="2017" name="G3 (Bethesda)">
        <title>De Novo Genome and Transcriptome Assembly of the Canadian Beaver (Castor canadensis).</title>
        <authorList>
            <person name="Lok S."/>
            <person name="Paton T.A."/>
            <person name="Wang Z."/>
            <person name="Kaur G."/>
            <person name="Walker S."/>
            <person name="Yuen R.K."/>
            <person name="Sung W.W."/>
            <person name="Whitney J."/>
            <person name="Buchanan J.A."/>
            <person name="Trost B."/>
            <person name="Singh N."/>
            <person name="Apresto B."/>
            <person name="Chen N."/>
            <person name="Coole M."/>
            <person name="Dawson T.J."/>
            <person name="Ho K.Y."/>
            <person name="Hu Z."/>
            <person name="Pullenayegum S."/>
            <person name="Samler K."/>
            <person name="Shipstone A."/>
            <person name="Tsoi F."/>
            <person name="Wang T."/>
            <person name="Pereira S.L."/>
            <person name="Rostami P."/>
            <person name="Ryan C.A."/>
            <person name="Tong A.H."/>
            <person name="Ng K."/>
            <person name="Sundaravadanam Y."/>
            <person name="Simpson J.T."/>
            <person name="Lim B.K."/>
            <person name="Engstrom M.D."/>
            <person name="Dutton C.J."/>
            <person name="Kerr K.C."/>
            <person name="Franke M."/>
            <person name="Rapley W."/>
            <person name="Wintle R.F."/>
            <person name="Scherer S.W."/>
        </authorList>
    </citation>
    <scope>NUCLEOTIDE SEQUENCE</scope>
    <source>
        <strain evidence="20">Ward</strain>
        <tissue evidence="20">Leukocyte</tissue>
    </source>
</reference>
<evidence type="ECO:0000256" key="6">
    <source>
        <dbReference type="ARBA" id="ARBA00022529"/>
    </source>
</evidence>
<dbReference type="SUPFAM" id="SSF54076">
    <property type="entry name" value="RNase A-like"/>
    <property type="match status" value="1"/>
</dbReference>
<evidence type="ECO:0000256" key="15">
    <source>
        <dbReference type="ARBA" id="ARBA00038824"/>
    </source>
</evidence>
<name>A0A250YAG5_CASCN</name>
<dbReference type="GO" id="GO:0016787">
    <property type="term" value="F:hydrolase activity"/>
    <property type="evidence" value="ECO:0007669"/>
    <property type="project" value="UniProtKB-KW"/>
</dbReference>
<dbReference type="RefSeq" id="XP_020033174.1">
    <property type="nucleotide sequence ID" value="XM_020177585.1"/>
</dbReference>
<comment type="subcellular location">
    <subcellularLocation>
        <location evidence="2">Cytoplasmic granule</location>
    </subcellularLocation>
    <subcellularLocation>
        <location evidence="1">Lysosome</location>
    </subcellularLocation>
    <subcellularLocation>
        <location evidence="3">Secreted</location>
    </subcellularLocation>
</comment>
<evidence type="ECO:0000256" key="5">
    <source>
        <dbReference type="ARBA" id="ARBA00022525"/>
    </source>
</evidence>
<accession>A0A250YAG5</accession>
<keyword evidence="14" id="KW-0458">Lysosome</keyword>
<dbReference type="GO" id="GO:0050830">
    <property type="term" value="P:defense response to Gram-positive bacterium"/>
    <property type="evidence" value="ECO:0007669"/>
    <property type="project" value="TreeGrafter"/>
</dbReference>
<dbReference type="EMBL" id="GFFW01004249">
    <property type="protein sequence ID" value="JAV40539.1"/>
    <property type="molecule type" value="Transcribed_RNA"/>
</dbReference>
<evidence type="ECO:0000313" key="20">
    <source>
        <dbReference type="EMBL" id="JAV40539.1"/>
    </source>
</evidence>
<dbReference type="Ensembl" id="ENSCCNT00000023536.1">
    <property type="protein sequence ID" value="ENSCCNP00000018083.1"/>
    <property type="gene ID" value="ENSCCNG00000018380.1"/>
</dbReference>
<dbReference type="GO" id="GO:0004519">
    <property type="term" value="F:endonuclease activity"/>
    <property type="evidence" value="ECO:0007669"/>
    <property type="project" value="UniProtKB-KW"/>
</dbReference>
<dbReference type="OrthoDB" id="9445034at2759"/>
<dbReference type="GeneID" id="109695189"/>
<keyword evidence="7 18" id="KW-0540">Nuclease</keyword>
<feature type="chain" id="PRO_5044514785" description="Ribonuclease K6" evidence="18">
    <location>
        <begin position="29"/>
        <end position="153"/>
    </location>
</feature>
<keyword evidence="11" id="KW-0044">Antibiotic</keyword>
<dbReference type="SMART" id="SM00092">
    <property type="entry name" value="RNAse_Pc"/>
    <property type="match status" value="1"/>
</dbReference>
<proteinExistence type="inferred from homology"/>
<dbReference type="RefSeq" id="XP_020033171.1">
    <property type="nucleotide sequence ID" value="XM_020177582.1"/>
</dbReference>
<sequence>MAFGLLGCFPLLLLVGLWTLVCPRCAQPKHLTKAHWFEIQHIQLSPQQCNMAMSGVNNYTQHCKPENTFLHNSFQNVAAACDLPNITCKNGENNCHLSAQPVNMTQCRLRVGKYPDCLYSHAVQDKFFIIACAPPQKSDPPYHLVPIHLDKIV</sequence>
<evidence type="ECO:0000259" key="19">
    <source>
        <dbReference type="SMART" id="SM00092"/>
    </source>
</evidence>
<reference evidence="23 24" key="3">
    <citation type="submission" date="2025-04" db="UniProtKB">
        <authorList>
            <consortium name="RefSeq"/>
        </authorList>
    </citation>
    <scope>IDENTIFICATION</scope>
    <source>
        <tissue evidence="23 24">Leukocyte</tissue>
    </source>
</reference>
<evidence type="ECO:0000313" key="24">
    <source>
        <dbReference type="RefSeq" id="XP_020033173.1"/>
    </source>
</evidence>
<keyword evidence="8 18" id="KW-0732">Signal</keyword>
<dbReference type="GO" id="GO:0045087">
    <property type="term" value="P:innate immune response"/>
    <property type="evidence" value="ECO:0007669"/>
    <property type="project" value="TreeGrafter"/>
</dbReference>
<dbReference type="KEGG" id="ccan:109695189"/>
<dbReference type="Gene3D" id="3.10.130.10">
    <property type="entry name" value="Ribonuclease A-like domain"/>
    <property type="match status" value="1"/>
</dbReference>
<feature type="domain" description="Ribonuclease A-domain" evidence="19">
    <location>
        <begin position="30"/>
        <end position="153"/>
    </location>
</feature>
<dbReference type="InterPro" id="IPR036816">
    <property type="entry name" value="RNaseA-like_dom_sf"/>
</dbReference>
<protein>
    <recommendedName>
        <fullName evidence="16">Ribonuclease K6</fullName>
    </recommendedName>
</protein>
<evidence type="ECO:0000256" key="8">
    <source>
        <dbReference type="ARBA" id="ARBA00022729"/>
    </source>
</evidence>
<dbReference type="GO" id="GO:0005764">
    <property type="term" value="C:lysosome"/>
    <property type="evidence" value="ECO:0007669"/>
    <property type="project" value="UniProtKB-SubCell"/>
</dbReference>
<dbReference type="PANTHER" id="PTHR11437">
    <property type="entry name" value="RIBONUCLEASE"/>
    <property type="match status" value="1"/>
</dbReference>
<evidence type="ECO:0000256" key="4">
    <source>
        <dbReference type="ARBA" id="ARBA00005600"/>
    </source>
</evidence>
<dbReference type="PROSITE" id="PS00127">
    <property type="entry name" value="RNASE_PANCREATIC"/>
    <property type="match status" value="1"/>
</dbReference>
<dbReference type="InterPro" id="IPR001427">
    <property type="entry name" value="RNaseA"/>
</dbReference>
<evidence type="ECO:0000256" key="17">
    <source>
        <dbReference type="ARBA" id="ARBA00045485"/>
    </source>
</evidence>
<evidence type="ECO:0000256" key="14">
    <source>
        <dbReference type="ARBA" id="ARBA00023228"/>
    </source>
</evidence>
<keyword evidence="22" id="KW-1185">Reference proteome</keyword>
<evidence type="ECO:0000313" key="22">
    <source>
        <dbReference type="Proteomes" id="UP001732720"/>
    </source>
</evidence>
<evidence type="ECO:0000256" key="10">
    <source>
        <dbReference type="ARBA" id="ARBA00022801"/>
    </source>
</evidence>